<reference evidence="8" key="1">
    <citation type="journal article" date="2019" name="Int. J. Syst. Evol. Microbiol.">
        <title>The Global Catalogue of Microorganisms (GCM) 10K type strain sequencing project: providing services to taxonomists for standard genome sequencing and annotation.</title>
        <authorList>
            <consortium name="The Broad Institute Genomics Platform"/>
            <consortium name="The Broad Institute Genome Sequencing Center for Infectious Disease"/>
            <person name="Wu L."/>
            <person name="Ma J."/>
        </authorList>
    </citation>
    <scope>NUCLEOTIDE SEQUENCE [LARGE SCALE GENOMIC DNA]</scope>
    <source>
        <strain evidence="8">CCM 7526</strain>
    </source>
</reference>
<feature type="domain" description="RNA polymerase sigma-70 region 2" evidence="5">
    <location>
        <begin position="26"/>
        <end position="92"/>
    </location>
</feature>
<keyword evidence="1" id="KW-0805">Transcription regulation</keyword>
<organism evidence="7 8">
    <name type="scientific">Actinoplanes sichuanensis</name>
    <dbReference type="NCBI Taxonomy" id="512349"/>
    <lineage>
        <taxon>Bacteria</taxon>
        <taxon>Bacillati</taxon>
        <taxon>Actinomycetota</taxon>
        <taxon>Actinomycetes</taxon>
        <taxon>Micromonosporales</taxon>
        <taxon>Micromonosporaceae</taxon>
        <taxon>Actinoplanes</taxon>
    </lineage>
</organism>
<comment type="caution">
    <text evidence="7">The sequence shown here is derived from an EMBL/GenBank/DDBJ whole genome shotgun (WGS) entry which is preliminary data.</text>
</comment>
<accession>A0ABW4A0T3</accession>
<sequence length="487" mass="51659">MRAPDTNLATTVTAAQHGDRRALTELVSSYLPLVRNVVGRAVDNSADVDDIVQDTMVRAVRDLPSLRSPGSFPTWLTSIAIRQVGTYRTRQESRAGRTTVLEDAIGHPDPDGDPEGAGLLRAELSTQRREVARAGRWLDPDDRILLSLWWQEVAGIMTRAEISAALDLSVAHTGVRIQRMREQLDAARTVVAALASGDCPELAAQTAGWDGRPDRVWRKRLARHVRACPVCAPSAQRHMPVERLLAGLPALAVPAGLADLVLAKTAPVALSGPVAAGLKTGVVKLLSAHPLVAAVASATVAVGVAAPIVLHDGPPEAPRTFAAPQNTTVSSAPAGTPPASPSAATIRPGRLSLELAGGGHLTARDDDVAAIAPVGGDDRSRRRATFVAVAGLADPDCFSFRTLDGRYLRHYDLLAYANAPDGTKVFPEDATYCALPGATPDAVILQSHNYPLLCLRWTGTRLRIGYNDGSAKFRTDSSFRIRPPLAG</sequence>
<dbReference type="PANTHER" id="PTHR43133">
    <property type="entry name" value="RNA POLYMERASE ECF-TYPE SIGMA FACTO"/>
    <property type="match status" value="1"/>
</dbReference>
<evidence type="ECO:0000256" key="2">
    <source>
        <dbReference type="ARBA" id="ARBA00023082"/>
    </source>
</evidence>
<evidence type="ECO:0000313" key="7">
    <source>
        <dbReference type="EMBL" id="MFD1364306.1"/>
    </source>
</evidence>
<dbReference type="InterPro" id="IPR014284">
    <property type="entry name" value="RNA_pol_sigma-70_dom"/>
</dbReference>
<dbReference type="InterPro" id="IPR013325">
    <property type="entry name" value="RNA_pol_sigma_r2"/>
</dbReference>
<dbReference type="EMBL" id="JBHTMK010000005">
    <property type="protein sequence ID" value="MFD1364306.1"/>
    <property type="molecule type" value="Genomic_DNA"/>
</dbReference>
<evidence type="ECO:0000313" key="8">
    <source>
        <dbReference type="Proteomes" id="UP001597183"/>
    </source>
</evidence>
<dbReference type="SUPFAM" id="SSF110221">
    <property type="entry name" value="AbfB domain"/>
    <property type="match status" value="1"/>
</dbReference>
<dbReference type="Pfam" id="PF04542">
    <property type="entry name" value="Sigma70_r2"/>
    <property type="match status" value="1"/>
</dbReference>
<evidence type="ECO:0000259" key="6">
    <source>
        <dbReference type="Pfam" id="PF05270"/>
    </source>
</evidence>
<dbReference type="PANTHER" id="PTHR43133:SF51">
    <property type="entry name" value="RNA POLYMERASE SIGMA FACTOR"/>
    <property type="match status" value="1"/>
</dbReference>
<dbReference type="InterPro" id="IPR039425">
    <property type="entry name" value="RNA_pol_sigma-70-like"/>
</dbReference>
<dbReference type="Gene3D" id="1.10.1740.10">
    <property type="match status" value="1"/>
</dbReference>
<gene>
    <name evidence="7" type="ORF">ACFQ5G_02995</name>
</gene>
<name>A0ABW4A0T3_9ACTN</name>
<feature type="domain" description="Alpha-L-arabinofuranosidase B arabinose-binding" evidence="6">
    <location>
        <begin position="375"/>
        <end position="481"/>
    </location>
</feature>
<dbReference type="SUPFAM" id="SSF88946">
    <property type="entry name" value="Sigma2 domain of RNA polymerase sigma factors"/>
    <property type="match status" value="1"/>
</dbReference>
<evidence type="ECO:0000256" key="3">
    <source>
        <dbReference type="ARBA" id="ARBA00023163"/>
    </source>
</evidence>
<dbReference type="Pfam" id="PF05270">
    <property type="entry name" value="AbfB"/>
    <property type="match status" value="1"/>
</dbReference>
<dbReference type="NCBIfam" id="TIGR02937">
    <property type="entry name" value="sigma70-ECF"/>
    <property type="match status" value="1"/>
</dbReference>
<proteinExistence type="predicted"/>
<protein>
    <submittedName>
        <fullName evidence="7">Sigma-70 family RNA polymerase sigma factor</fullName>
    </submittedName>
</protein>
<keyword evidence="2" id="KW-0731">Sigma factor</keyword>
<dbReference type="RefSeq" id="WP_317791748.1">
    <property type="nucleotide sequence ID" value="NZ_AP028461.1"/>
</dbReference>
<evidence type="ECO:0000256" key="1">
    <source>
        <dbReference type="ARBA" id="ARBA00023015"/>
    </source>
</evidence>
<dbReference type="InterPro" id="IPR036195">
    <property type="entry name" value="AbfB_ABD_sf"/>
</dbReference>
<dbReference type="Gene3D" id="2.80.10.50">
    <property type="match status" value="1"/>
</dbReference>
<evidence type="ECO:0000256" key="4">
    <source>
        <dbReference type="SAM" id="MobiDB-lite"/>
    </source>
</evidence>
<evidence type="ECO:0000259" key="5">
    <source>
        <dbReference type="Pfam" id="PF04542"/>
    </source>
</evidence>
<dbReference type="Proteomes" id="UP001597183">
    <property type="component" value="Unassembled WGS sequence"/>
</dbReference>
<feature type="region of interest" description="Disordered" evidence="4">
    <location>
        <begin position="316"/>
        <end position="344"/>
    </location>
</feature>
<dbReference type="InterPro" id="IPR007934">
    <property type="entry name" value="AbfB_ABD"/>
</dbReference>
<dbReference type="InterPro" id="IPR007627">
    <property type="entry name" value="RNA_pol_sigma70_r2"/>
</dbReference>
<keyword evidence="3" id="KW-0804">Transcription</keyword>
<keyword evidence="8" id="KW-1185">Reference proteome</keyword>